<organism evidence="1">
    <name type="scientific">Arundo donax</name>
    <name type="common">Giant reed</name>
    <name type="synonym">Donax arundinaceus</name>
    <dbReference type="NCBI Taxonomy" id="35708"/>
    <lineage>
        <taxon>Eukaryota</taxon>
        <taxon>Viridiplantae</taxon>
        <taxon>Streptophyta</taxon>
        <taxon>Embryophyta</taxon>
        <taxon>Tracheophyta</taxon>
        <taxon>Spermatophyta</taxon>
        <taxon>Magnoliopsida</taxon>
        <taxon>Liliopsida</taxon>
        <taxon>Poales</taxon>
        <taxon>Poaceae</taxon>
        <taxon>PACMAD clade</taxon>
        <taxon>Arundinoideae</taxon>
        <taxon>Arundineae</taxon>
        <taxon>Arundo</taxon>
    </lineage>
</organism>
<proteinExistence type="predicted"/>
<name>A0A0A8XUB2_ARUDO</name>
<dbReference type="AlphaFoldDB" id="A0A0A8XUB2"/>
<accession>A0A0A8XUB2</accession>
<evidence type="ECO:0000313" key="1">
    <source>
        <dbReference type="EMBL" id="JAD16348.1"/>
    </source>
</evidence>
<protein>
    <submittedName>
        <fullName evidence="1">Uncharacterized protein</fullName>
    </submittedName>
</protein>
<reference evidence="1" key="1">
    <citation type="submission" date="2014-09" db="EMBL/GenBank/DDBJ databases">
        <authorList>
            <person name="Magalhaes I.L.F."/>
            <person name="Oliveira U."/>
            <person name="Santos F.R."/>
            <person name="Vidigal T.H.D.A."/>
            <person name="Brescovit A.D."/>
            <person name="Santos A.J."/>
        </authorList>
    </citation>
    <scope>NUCLEOTIDE SEQUENCE</scope>
    <source>
        <tissue evidence="1">Shoot tissue taken approximately 20 cm above the soil surface</tissue>
    </source>
</reference>
<sequence>MHRSVAEEELALPTSLKWFGCDE</sequence>
<reference evidence="1" key="2">
    <citation type="journal article" date="2015" name="Data Brief">
        <title>Shoot transcriptome of the giant reed, Arundo donax.</title>
        <authorList>
            <person name="Barrero R.A."/>
            <person name="Guerrero F.D."/>
            <person name="Moolhuijzen P."/>
            <person name="Goolsby J.A."/>
            <person name="Tidwell J."/>
            <person name="Bellgard S.E."/>
            <person name="Bellgard M.I."/>
        </authorList>
    </citation>
    <scope>NUCLEOTIDE SEQUENCE</scope>
    <source>
        <tissue evidence="1">Shoot tissue taken approximately 20 cm above the soil surface</tissue>
    </source>
</reference>
<dbReference type="EMBL" id="GBRH01281547">
    <property type="protein sequence ID" value="JAD16348.1"/>
    <property type="molecule type" value="Transcribed_RNA"/>
</dbReference>